<accession>A0A0F9RRW4</accession>
<dbReference type="AlphaFoldDB" id="A0A0F9RRW4"/>
<dbReference type="EMBL" id="LAZR01000734">
    <property type="protein sequence ID" value="KKN59220.1"/>
    <property type="molecule type" value="Genomic_DNA"/>
</dbReference>
<organism evidence="1">
    <name type="scientific">marine sediment metagenome</name>
    <dbReference type="NCBI Taxonomy" id="412755"/>
    <lineage>
        <taxon>unclassified sequences</taxon>
        <taxon>metagenomes</taxon>
        <taxon>ecological metagenomes</taxon>
    </lineage>
</organism>
<gene>
    <name evidence="1" type="ORF">LCGC14_0544470</name>
</gene>
<evidence type="ECO:0000313" key="1">
    <source>
        <dbReference type="EMBL" id="KKN59220.1"/>
    </source>
</evidence>
<reference evidence="1" key="1">
    <citation type="journal article" date="2015" name="Nature">
        <title>Complex archaea that bridge the gap between prokaryotes and eukaryotes.</title>
        <authorList>
            <person name="Spang A."/>
            <person name="Saw J.H."/>
            <person name="Jorgensen S.L."/>
            <person name="Zaremba-Niedzwiedzka K."/>
            <person name="Martijn J."/>
            <person name="Lind A.E."/>
            <person name="van Eijk R."/>
            <person name="Schleper C."/>
            <person name="Guy L."/>
            <person name="Ettema T.J."/>
        </authorList>
    </citation>
    <scope>NUCLEOTIDE SEQUENCE</scope>
</reference>
<comment type="caution">
    <text evidence="1">The sequence shown here is derived from an EMBL/GenBank/DDBJ whole genome shotgun (WGS) entry which is preliminary data.</text>
</comment>
<protein>
    <submittedName>
        <fullName evidence="1">Uncharacterized protein</fullName>
    </submittedName>
</protein>
<proteinExistence type="predicted"/>
<name>A0A0F9RRW4_9ZZZZ</name>
<sequence>MQSVITPKIIKDTSNSNWTDKVLTSGTTYYSETIPFFYSDGYTSLLVKTTASITITFEVSVDKENWYIPYDINGTALNTVVTALTSDRWISFAPQITGYIRFKVVANNDATTSLTLIHKKEKNKI</sequence>